<proteinExistence type="predicted"/>
<reference evidence="1" key="1">
    <citation type="submission" date="2018-12" db="EMBL/GenBank/DDBJ databases">
        <title>Novel natural products biosynthetic potential of the class Ktedonobacteria.</title>
        <authorList>
            <person name="Zheng Y."/>
            <person name="Saitou A."/>
            <person name="Wang C.M."/>
            <person name="Toyoda A."/>
            <person name="Minakuchi Y."/>
            <person name="Sekiguchi Y."/>
            <person name="Ueda K."/>
            <person name="Takano H."/>
            <person name="Sakai Y."/>
            <person name="Yokota A."/>
            <person name="Yabe S."/>
        </authorList>
    </citation>
    <scope>NUCLEOTIDE SEQUENCE</scope>
    <source>
        <strain evidence="1">COM3</strain>
    </source>
</reference>
<gene>
    <name evidence="1" type="ORF">KTC_19300</name>
</gene>
<sequence length="50" mass="5680">MLKMQAVVTQAKGLRKAGLDVLELAEFLYRFNKIVIQGKPIPRLVHCTKL</sequence>
<dbReference type="AlphaFoldDB" id="A0A455SJP7"/>
<protein>
    <submittedName>
        <fullName evidence="1">Uncharacterized protein</fullName>
    </submittedName>
</protein>
<name>A0A455SJP7_9CHLR</name>
<accession>A0A455SJP7</accession>
<dbReference type="EMBL" id="AP019376">
    <property type="protein sequence ID" value="BBH87179.1"/>
    <property type="molecule type" value="Genomic_DNA"/>
</dbReference>
<organism evidence="1">
    <name type="scientific">Thermosporothrix sp. COM3</name>
    <dbReference type="NCBI Taxonomy" id="2490863"/>
    <lineage>
        <taxon>Bacteria</taxon>
        <taxon>Bacillati</taxon>
        <taxon>Chloroflexota</taxon>
        <taxon>Ktedonobacteria</taxon>
        <taxon>Ktedonobacterales</taxon>
        <taxon>Thermosporotrichaceae</taxon>
        <taxon>Thermosporothrix</taxon>
    </lineage>
</organism>
<evidence type="ECO:0000313" key="1">
    <source>
        <dbReference type="EMBL" id="BBH87179.1"/>
    </source>
</evidence>